<dbReference type="EMBL" id="DF977449">
    <property type="protein sequence ID" value="GAP83066.2"/>
    <property type="molecule type" value="Genomic_DNA"/>
</dbReference>
<keyword evidence="2 4" id="KW-0479">Metal-binding</keyword>
<evidence type="ECO:0000256" key="2">
    <source>
        <dbReference type="ARBA" id="ARBA00022723"/>
    </source>
</evidence>
<dbReference type="AlphaFoldDB" id="A0A1S7UKX9"/>
<dbReference type="PRINTS" id="PR00385">
    <property type="entry name" value="P450"/>
</dbReference>
<dbReference type="InterPro" id="IPR050121">
    <property type="entry name" value="Cytochrome_P450_monoxygenase"/>
</dbReference>
<dbReference type="GO" id="GO:0020037">
    <property type="term" value="F:heme binding"/>
    <property type="evidence" value="ECO:0007669"/>
    <property type="project" value="InterPro"/>
</dbReference>
<dbReference type="SUPFAM" id="SSF48264">
    <property type="entry name" value="Cytochrome P450"/>
    <property type="match status" value="1"/>
</dbReference>
<evidence type="ECO:0000256" key="5">
    <source>
        <dbReference type="SAM" id="Phobius"/>
    </source>
</evidence>
<feature type="binding site" description="axial binding residue" evidence="4">
    <location>
        <position position="481"/>
    </location>
    <ligand>
        <name>heme</name>
        <dbReference type="ChEBI" id="CHEBI:30413"/>
    </ligand>
    <ligandPart>
        <name>Fe</name>
        <dbReference type="ChEBI" id="CHEBI:18248"/>
    </ligandPart>
</feature>
<accession>A0A1S7UKX9</accession>
<feature type="transmembrane region" description="Helical" evidence="5">
    <location>
        <begin position="6"/>
        <end position="27"/>
    </location>
</feature>
<dbReference type="GO" id="GO:0004497">
    <property type="term" value="F:monooxygenase activity"/>
    <property type="evidence" value="ECO:0007669"/>
    <property type="project" value="UniProtKB-KW"/>
</dbReference>
<name>A0A1S7UKX9_ROSNE</name>
<dbReference type="InterPro" id="IPR001128">
    <property type="entry name" value="Cyt_P450"/>
</dbReference>
<keyword evidence="6" id="KW-0503">Monooxygenase</keyword>
<dbReference type="PRINTS" id="PR00463">
    <property type="entry name" value="EP450I"/>
</dbReference>
<evidence type="ECO:0000313" key="6">
    <source>
        <dbReference type="EMBL" id="GAP83066.2"/>
    </source>
</evidence>
<evidence type="ECO:0000256" key="3">
    <source>
        <dbReference type="ARBA" id="ARBA00023004"/>
    </source>
</evidence>
<reference evidence="6" key="1">
    <citation type="submission" date="2016-03" db="EMBL/GenBank/DDBJ databases">
        <title>Draft genome sequence of Rosellinia necatrix.</title>
        <authorList>
            <person name="Kanematsu S."/>
        </authorList>
    </citation>
    <scope>NUCLEOTIDE SEQUENCE [LARGE SCALE GENOMIC DNA]</scope>
    <source>
        <strain evidence="6">W97</strain>
    </source>
</reference>
<keyword evidence="5" id="KW-0812">Transmembrane</keyword>
<organism evidence="6">
    <name type="scientific">Rosellinia necatrix</name>
    <name type="common">White root-rot fungus</name>
    <dbReference type="NCBI Taxonomy" id="77044"/>
    <lineage>
        <taxon>Eukaryota</taxon>
        <taxon>Fungi</taxon>
        <taxon>Dikarya</taxon>
        <taxon>Ascomycota</taxon>
        <taxon>Pezizomycotina</taxon>
        <taxon>Sordariomycetes</taxon>
        <taxon>Xylariomycetidae</taxon>
        <taxon>Xylariales</taxon>
        <taxon>Xylariaceae</taxon>
        <taxon>Rosellinia</taxon>
    </lineage>
</organism>
<keyword evidence="3 4" id="KW-0408">Iron</keyword>
<dbReference type="STRING" id="77044.A0A1S7UKX9"/>
<evidence type="ECO:0000256" key="4">
    <source>
        <dbReference type="PIRSR" id="PIRSR602401-1"/>
    </source>
</evidence>
<dbReference type="InterPro" id="IPR002401">
    <property type="entry name" value="Cyt_P450_E_grp-I"/>
</dbReference>
<evidence type="ECO:0000313" key="7">
    <source>
        <dbReference type="Proteomes" id="UP000054516"/>
    </source>
</evidence>
<dbReference type="OrthoDB" id="1470350at2759"/>
<evidence type="ECO:0000256" key="1">
    <source>
        <dbReference type="ARBA" id="ARBA00022617"/>
    </source>
</evidence>
<dbReference type="PANTHER" id="PTHR24305:SF226">
    <property type="entry name" value="CYTOCHROME P450 MONOOXYGENASE"/>
    <property type="match status" value="1"/>
</dbReference>
<dbReference type="PANTHER" id="PTHR24305">
    <property type="entry name" value="CYTOCHROME P450"/>
    <property type="match status" value="1"/>
</dbReference>
<proteinExistence type="predicted"/>
<gene>
    <name evidence="6" type="ORF">SAMD00023353_0400620</name>
</gene>
<dbReference type="Gene3D" id="1.10.630.10">
    <property type="entry name" value="Cytochrome P450"/>
    <property type="match status" value="1"/>
</dbReference>
<dbReference type="Proteomes" id="UP000054516">
    <property type="component" value="Unassembled WGS sequence"/>
</dbReference>
<dbReference type="InterPro" id="IPR036396">
    <property type="entry name" value="Cyt_P450_sf"/>
</dbReference>
<keyword evidence="5" id="KW-1133">Transmembrane helix</keyword>
<comment type="cofactor">
    <cofactor evidence="4">
        <name>heme</name>
        <dbReference type="ChEBI" id="CHEBI:30413"/>
    </cofactor>
</comment>
<dbReference type="GO" id="GO:0005506">
    <property type="term" value="F:iron ion binding"/>
    <property type="evidence" value="ECO:0007669"/>
    <property type="project" value="InterPro"/>
</dbReference>
<keyword evidence="1 4" id="KW-0349">Heme</keyword>
<dbReference type="GO" id="GO:0016705">
    <property type="term" value="F:oxidoreductase activity, acting on paired donors, with incorporation or reduction of molecular oxygen"/>
    <property type="evidence" value="ECO:0007669"/>
    <property type="project" value="InterPro"/>
</dbReference>
<protein>
    <submittedName>
        <fullName evidence="6">Putative benzoate 4-monooxygenase cytochrome P450 protein</fullName>
    </submittedName>
</protein>
<dbReference type="OMA" id="GEPYNHG"/>
<keyword evidence="5" id="KW-0472">Membrane</keyword>
<keyword evidence="6" id="KW-0560">Oxidoreductase</keyword>
<keyword evidence="7" id="KW-1185">Reference proteome</keyword>
<sequence length="562" mass="60492">MPSVSIPSALAFGVTLYVLLLFSYRLLLHPLRGFPGPFAAKLSHIYGGACALAQNTHLKVHQNHLRYGPVVRIAPDRLVFNTATALRDIYQNDRLVKSGAYRAAQHRAGVLNVFTAVDRAQHRARRRAVGAALSEQSMRAFEPAMAREVDTFIKQLFLAATTTSTTSSGVGVVDMTPACRHLSYDTAALLGFGRSLDLQTGVAGDGEGEGEGNRFVPRAISLGDLRINVAMNFPPLAAGHLHQRIAGCVPNSLRDRFYAVLGALTSARLGEPAHARHDLCSFMARSMAGKGKGEDQKPDRLDFVTEALFFFPAGGETSAVVLCALMFYLSRGDASARRCYERLAAEVRAAFRSGAEIRGGPRLAGCRYLRACIDEALRVSPPVTGMLWRELAAAVSKKEGGGGGGGGGGEGEEPLVIDGHVVPRGTQVAVNLYSLHHNAEYFPDPFGFRPERWLDGAADGAGRRAVVSDAFAPFLVGPRSCAGKSMAYLEVSLTVAKTLWYFDFEAAPGDAGKLGGGDPTRAGGRDRADEFQLYDRFSAHHYGPNLVFHPRETLYNELDVAA</sequence>
<dbReference type="Pfam" id="PF00067">
    <property type="entry name" value="p450"/>
    <property type="match status" value="2"/>
</dbReference>